<sequence>MDMRTLVEDDGDTIDITLQPVENPSKLEELWTDLERRADGSFFLSWQWIGNWLASLPSGTRPHALVARRGGQVVGLALLCPRTQWRFGLLRTRCWLLHETGERTFDRLFVEYNGILADRSCADAVLAACFDWLGQRLTNWDELVLGGLEPQAEAAVRLAAAQQGHALQVRVADSCQWVDLEGVRRQGAGYLASLGKNTRAAVRRAMRLYTERGPLTYRVATTAEEALEDFHAMEILHQASWNARGQSGAFSNPAFRPFHERLIAGGVPAGTVRLCRVSAGDTVIGYLYNFVHRGRVMNYQGGFAYEADNRLKPGLVAHVLAIEDTLARGEDCYDFMSTPAGHKPLLSNTEQPMNWIALGPDRLSRQIDTRLRRVKAGLADRMRRLIRSPLPLMNR</sequence>
<reference evidence="2 4" key="1">
    <citation type="journal article" date="2014" name="Genome Announc.">
        <title>Complete Genome Sequence of the Model Rhizosphere Strain Azospirillum brasilense Az39, Successfully Applied in Agriculture.</title>
        <authorList>
            <person name="Rivera D."/>
            <person name="Revale S."/>
            <person name="Molina R."/>
            <person name="Gualpa J."/>
            <person name="Puente M."/>
            <person name="Maroniche G."/>
            <person name="Paris G."/>
            <person name="Baker D."/>
            <person name="Clavijo B."/>
            <person name="McLay K."/>
            <person name="Spaepen S."/>
            <person name="Perticari A."/>
            <person name="Vazquez M."/>
            <person name="Wisniewski-Dye F."/>
            <person name="Watkins C."/>
            <person name="Martinez-Abarca F."/>
            <person name="Vanderleyden J."/>
            <person name="Cassan F."/>
        </authorList>
    </citation>
    <scope>NUCLEOTIDE SEQUENCE [LARGE SCALE GENOMIC DNA]</scope>
    <source>
        <strain evidence="2 4">Az39</strain>
        <plasmid evidence="2">AbAZ39_p1</plasmid>
    </source>
</reference>
<dbReference type="Proteomes" id="UP000236268">
    <property type="component" value="Unassembled WGS sequence"/>
</dbReference>
<geneLocation type="plasmid" evidence="3">
    <name>p11unnamed</name>
</geneLocation>
<dbReference type="OrthoDB" id="9808976at2"/>
<organism evidence="2 4">
    <name type="scientific">Azospirillum argentinense</name>
    <dbReference type="NCBI Taxonomy" id="2970906"/>
    <lineage>
        <taxon>Bacteria</taxon>
        <taxon>Pseudomonadati</taxon>
        <taxon>Pseudomonadota</taxon>
        <taxon>Alphaproteobacteria</taxon>
        <taxon>Rhodospirillales</taxon>
        <taxon>Azospirillaceae</taxon>
        <taxon>Azospirillum</taxon>
    </lineage>
</organism>
<proteinExistence type="predicted"/>
<reference evidence="3 5" key="2">
    <citation type="submission" date="2018-01" db="EMBL/GenBank/DDBJ databases">
        <title>Whole genome sequence of Azospirillum brasilense REC3 isolated from strawberry roots.</title>
        <authorList>
            <person name="Fontana C.A."/>
            <person name="Salazar S.M."/>
            <person name="Bassi D."/>
            <person name="Puglisi E."/>
            <person name="Lovaisa N.C."/>
            <person name="Toffoli L.M."/>
            <person name="Pedraza R."/>
            <person name="Cocconcelli P.S."/>
        </authorList>
    </citation>
    <scope>NUCLEOTIDE SEQUENCE [LARGE SCALE GENOMIC DNA]</scope>
    <source>
        <strain evidence="3 5">REC3</strain>
        <plasmid evidence="3">p11unnamed</plasmid>
    </source>
</reference>
<dbReference type="AlphaFoldDB" id="A0A060DU36"/>
<dbReference type="GO" id="GO:0016740">
    <property type="term" value="F:transferase activity"/>
    <property type="evidence" value="ECO:0007669"/>
    <property type="project" value="UniProtKB-KW"/>
</dbReference>
<gene>
    <name evidence="2" type="ORF">ABAZ39_21060</name>
    <name evidence="3" type="ORF">C1S70_18895</name>
</gene>
<keyword evidence="2" id="KW-0614">Plasmid</keyword>
<accession>A0A2K1FY16</accession>
<name>A0A060DU36_9PROT</name>
<dbReference type="Pfam" id="PF13480">
    <property type="entry name" value="Acetyltransf_6"/>
    <property type="match status" value="1"/>
</dbReference>
<geneLocation type="plasmid" evidence="2 4">
    <name>AbAZ39_p1</name>
</geneLocation>
<keyword evidence="3" id="KW-0808">Transferase</keyword>
<dbReference type="EMBL" id="POWG01000020">
    <property type="protein sequence ID" value="PNQ97398.1"/>
    <property type="molecule type" value="Genomic_DNA"/>
</dbReference>
<evidence type="ECO:0000313" key="3">
    <source>
        <dbReference type="EMBL" id="PNQ97398.1"/>
    </source>
</evidence>
<protein>
    <submittedName>
        <fullName evidence="3">GNAT family N-acetyltransferase</fullName>
    </submittedName>
</protein>
<accession>A0A060DU36</accession>
<dbReference type="Gene3D" id="3.40.630.30">
    <property type="match status" value="1"/>
</dbReference>
<evidence type="ECO:0000259" key="1">
    <source>
        <dbReference type="Pfam" id="PF13480"/>
    </source>
</evidence>
<dbReference type="InterPro" id="IPR016181">
    <property type="entry name" value="Acyl_CoA_acyltransferase"/>
</dbReference>
<dbReference type="InterPro" id="IPR038740">
    <property type="entry name" value="BioF2-like_GNAT_dom"/>
</dbReference>
<evidence type="ECO:0000313" key="2">
    <source>
        <dbReference type="EMBL" id="AIB14409.1"/>
    </source>
</evidence>
<dbReference type="SUPFAM" id="SSF55729">
    <property type="entry name" value="Acyl-CoA N-acyltransferases (Nat)"/>
    <property type="match status" value="1"/>
</dbReference>
<dbReference type="KEGG" id="abq:ABAZ39_21060"/>
<dbReference type="EMBL" id="CP007794">
    <property type="protein sequence ID" value="AIB14409.1"/>
    <property type="molecule type" value="Genomic_DNA"/>
</dbReference>
<evidence type="ECO:0000313" key="5">
    <source>
        <dbReference type="Proteomes" id="UP000236268"/>
    </source>
</evidence>
<feature type="domain" description="BioF2-like acetyltransferase" evidence="1">
    <location>
        <begin position="196"/>
        <end position="343"/>
    </location>
</feature>
<dbReference type="Proteomes" id="UP000027186">
    <property type="component" value="Plasmid AbAZ39_p1"/>
</dbReference>
<evidence type="ECO:0000313" key="4">
    <source>
        <dbReference type="Proteomes" id="UP000027186"/>
    </source>
</evidence>